<protein>
    <submittedName>
        <fullName evidence="1">Uncharacterized protein</fullName>
    </submittedName>
</protein>
<organism evidence="1 2">
    <name type="scientific">Canavalia gladiata</name>
    <name type="common">Sword bean</name>
    <name type="synonym">Dolichos gladiatus</name>
    <dbReference type="NCBI Taxonomy" id="3824"/>
    <lineage>
        <taxon>Eukaryota</taxon>
        <taxon>Viridiplantae</taxon>
        <taxon>Streptophyta</taxon>
        <taxon>Embryophyta</taxon>
        <taxon>Tracheophyta</taxon>
        <taxon>Spermatophyta</taxon>
        <taxon>Magnoliopsida</taxon>
        <taxon>eudicotyledons</taxon>
        <taxon>Gunneridae</taxon>
        <taxon>Pentapetalae</taxon>
        <taxon>rosids</taxon>
        <taxon>fabids</taxon>
        <taxon>Fabales</taxon>
        <taxon>Fabaceae</taxon>
        <taxon>Papilionoideae</taxon>
        <taxon>50 kb inversion clade</taxon>
        <taxon>NPAAA clade</taxon>
        <taxon>indigoferoid/millettioid clade</taxon>
        <taxon>Phaseoleae</taxon>
        <taxon>Canavalia</taxon>
    </lineage>
</organism>
<dbReference type="EMBL" id="JAYMYQ010000009">
    <property type="protein sequence ID" value="KAK7313651.1"/>
    <property type="molecule type" value="Genomic_DNA"/>
</dbReference>
<dbReference type="AlphaFoldDB" id="A0AAN9KBL3"/>
<accession>A0AAN9KBL3</accession>
<evidence type="ECO:0000313" key="2">
    <source>
        <dbReference type="Proteomes" id="UP001367508"/>
    </source>
</evidence>
<reference evidence="1 2" key="1">
    <citation type="submission" date="2024-01" db="EMBL/GenBank/DDBJ databases">
        <title>The genomes of 5 underutilized Papilionoideae crops provide insights into root nodulation and disease resistanc.</title>
        <authorList>
            <person name="Jiang F."/>
        </authorList>
    </citation>
    <scope>NUCLEOTIDE SEQUENCE [LARGE SCALE GENOMIC DNA]</scope>
    <source>
        <strain evidence="1">LVBAO_FW01</strain>
        <tissue evidence="1">Leaves</tissue>
    </source>
</reference>
<comment type="caution">
    <text evidence="1">The sequence shown here is derived from an EMBL/GenBank/DDBJ whole genome shotgun (WGS) entry which is preliminary data.</text>
</comment>
<gene>
    <name evidence="1" type="ORF">VNO77_38841</name>
</gene>
<name>A0AAN9KBL3_CANGL</name>
<evidence type="ECO:0000313" key="1">
    <source>
        <dbReference type="EMBL" id="KAK7313651.1"/>
    </source>
</evidence>
<sequence length="239" mass="26815">MVFPLPPGYLAPLTTPIEASSSFKGESDPHMPLHYHSSFHVWSLQGSSPYPRLYSFQSFQEMEDATIYALDESLAQLTNCLQISNLTHSISIFQGSLLPLSHCIFEYLEGGKSDEDDDDDDDVYMHPKRCPHFSVEDSKVILPLRWISLARGAPSFSSCSQTDPRILITFTAQTNRTPPYGTRSGLPRHLENHLGQLLRSFVKGLTSAIFQNFYLSSDQSEAFDVATMDSNVRKDPNGF</sequence>
<dbReference type="Proteomes" id="UP001367508">
    <property type="component" value="Unassembled WGS sequence"/>
</dbReference>
<keyword evidence="2" id="KW-1185">Reference proteome</keyword>
<proteinExistence type="predicted"/>